<dbReference type="InterPro" id="IPR036047">
    <property type="entry name" value="F-box-like_dom_sf"/>
</dbReference>
<dbReference type="InterPro" id="IPR006553">
    <property type="entry name" value="Leu-rich_rpt_Cys-con_subtyp"/>
</dbReference>
<dbReference type="FunFam" id="3.80.10.10:FF:000449">
    <property type="entry name" value="F-box protein SKIP2"/>
    <property type="match status" value="1"/>
</dbReference>
<evidence type="ECO:0000256" key="1">
    <source>
        <dbReference type="SAM" id="MobiDB-lite"/>
    </source>
</evidence>
<gene>
    <name evidence="4" type="ORF">NE237_018967</name>
</gene>
<evidence type="ECO:0000313" key="5">
    <source>
        <dbReference type="Proteomes" id="UP001141806"/>
    </source>
</evidence>
<name>A0A9Q0KAT9_9MAGN</name>
<evidence type="ECO:0000259" key="2">
    <source>
        <dbReference type="Pfam" id="PF00646"/>
    </source>
</evidence>
<evidence type="ECO:0008006" key="6">
    <source>
        <dbReference type="Google" id="ProtNLM"/>
    </source>
</evidence>
<dbReference type="GO" id="GO:0019005">
    <property type="term" value="C:SCF ubiquitin ligase complex"/>
    <property type="evidence" value="ECO:0007669"/>
    <property type="project" value="TreeGrafter"/>
</dbReference>
<feature type="domain" description="F-box" evidence="2">
    <location>
        <begin position="61"/>
        <end position="92"/>
    </location>
</feature>
<feature type="compositionally biased region" description="Polar residues" evidence="1">
    <location>
        <begin position="1"/>
        <end position="33"/>
    </location>
</feature>
<organism evidence="4 5">
    <name type="scientific">Protea cynaroides</name>
    <dbReference type="NCBI Taxonomy" id="273540"/>
    <lineage>
        <taxon>Eukaryota</taxon>
        <taxon>Viridiplantae</taxon>
        <taxon>Streptophyta</taxon>
        <taxon>Embryophyta</taxon>
        <taxon>Tracheophyta</taxon>
        <taxon>Spermatophyta</taxon>
        <taxon>Magnoliopsida</taxon>
        <taxon>Proteales</taxon>
        <taxon>Proteaceae</taxon>
        <taxon>Protea</taxon>
    </lineage>
</organism>
<dbReference type="SUPFAM" id="SSF52047">
    <property type="entry name" value="RNI-like"/>
    <property type="match status" value="1"/>
</dbReference>
<dbReference type="SMART" id="SM00367">
    <property type="entry name" value="LRR_CC"/>
    <property type="match status" value="7"/>
</dbReference>
<accession>A0A9Q0KAT9</accession>
<dbReference type="Pfam" id="PF25372">
    <property type="entry name" value="DUF7885"/>
    <property type="match status" value="1"/>
</dbReference>
<dbReference type="InterPro" id="IPR032675">
    <property type="entry name" value="LRR_dom_sf"/>
</dbReference>
<dbReference type="GO" id="GO:0005737">
    <property type="term" value="C:cytoplasm"/>
    <property type="evidence" value="ECO:0007669"/>
    <property type="project" value="UniProtKB-ARBA"/>
</dbReference>
<evidence type="ECO:0000259" key="3">
    <source>
        <dbReference type="Pfam" id="PF25372"/>
    </source>
</evidence>
<protein>
    <recommendedName>
        <fullName evidence="6">F-box protein</fullName>
    </recommendedName>
</protein>
<dbReference type="PANTHER" id="PTHR13318:SF92">
    <property type="entry name" value="F-BOX_LRR-REPEAT PROTEIN 8-RELATED"/>
    <property type="match status" value="1"/>
</dbReference>
<proteinExistence type="predicted"/>
<reference evidence="4" key="1">
    <citation type="journal article" date="2023" name="Plant J.">
        <title>The genome of the king protea, Protea cynaroides.</title>
        <authorList>
            <person name="Chang J."/>
            <person name="Duong T.A."/>
            <person name="Schoeman C."/>
            <person name="Ma X."/>
            <person name="Roodt D."/>
            <person name="Barker N."/>
            <person name="Li Z."/>
            <person name="Van de Peer Y."/>
            <person name="Mizrachi E."/>
        </authorList>
    </citation>
    <scope>NUCLEOTIDE SEQUENCE</scope>
    <source>
        <tissue evidence="4">Young leaves</tissue>
    </source>
</reference>
<evidence type="ECO:0000313" key="4">
    <source>
        <dbReference type="EMBL" id="KAJ4967118.1"/>
    </source>
</evidence>
<dbReference type="SUPFAM" id="SSF81383">
    <property type="entry name" value="F-box domain"/>
    <property type="match status" value="1"/>
</dbReference>
<dbReference type="Proteomes" id="UP001141806">
    <property type="component" value="Unassembled WGS sequence"/>
</dbReference>
<dbReference type="Pfam" id="PF00646">
    <property type="entry name" value="F-box"/>
    <property type="match status" value="1"/>
</dbReference>
<dbReference type="InterPro" id="IPR057207">
    <property type="entry name" value="FBXL15_LRR"/>
</dbReference>
<dbReference type="Gene3D" id="1.20.1280.50">
    <property type="match status" value="1"/>
</dbReference>
<sequence length="544" mass="58389">MGQSPSIAVVPSSSNRRQSNPTHHGSRSRTSTAAMLMPGGDADADLQGNHCFCPVGNADYISDLPDECLAYIFQSLGSGDRKRCSLVCSRWLHVEGQSRHRLSLKAESDLLPLIPSLFNRFDAVTKLALKCDRRSVSIGDEALVLISQRCRNLTRLKLRACRELTDAGMAAFAINCKGLKKLSCGSCTFGAKGMNTILDHCSSLEELSIKRLRGINDGSAAKPIGPGVAAPSLKTICLKELYNGQYFGPLITGSKNLRTLKLFRCSGDWDKLLVAIADRVTGLVEVHLERLQVSDVGLAALSNCSNLEILHLVKTPECTNAGLVSIADHCKLMRKLHIDGWKTNRIGDEGLIAIANRCPNLQELVLIGVNPTSLSLGLFAANCHNLERLALCGSETIGDAEISCIAAKCIALKKLCIKGCPVSDQGMEALAGGCPNLVKVKVKKCRGVTCEGADWLRASRESLAVNLDTGEIDHQDASASDGGAQDNGLEFPPVVSHISTVDIPSSSSGRPALFKGRLGLFAGRNFVACTFRRWSNNNSNLHSN</sequence>
<dbReference type="Pfam" id="PF13516">
    <property type="entry name" value="LRR_6"/>
    <property type="match status" value="1"/>
</dbReference>
<dbReference type="EMBL" id="JAMYWD010000007">
    <property type="protein sequence ID" value="KAJ4967118.1"/>
    <property type="molecule type" value="Genomic_DNA"/>
</dbReference>
<dbReference type="InterPro" id="IPR001810">
    <property type="entry name" value="F-box_dom"/>
</dbReference>
<dbReference type="InterPro" id="IPR001611">
    <property type="entry name" value="Leu-rich_rpt"/>
</dbReference>
<feature type="domain" description="F-box/LRR-repeat protein 15-like leucin rich repeat" evidence="3">
    <location>
        <begin position="292"/>
        <end position="456"/>
    </location>
</feature>
<dbReference type="OrthoDB" id="423607at2759"/>
<comment type="caution">
    <text evidence="4">The sequence shown here is derived from an EMBL/GenBank/DDBJ whole genome shotgun (WGS) entry which is preliminary data.</text>
</comment>
<keyword evidence="5" id="KW-1185">Reference proteome</keyword>
<dbReference type="FunFam" id="1.20.1280.50:FF:000005">
    <property type="entry name" value="F-box/LRR-repeat protein 3 isoform X1"/>
    <property type="match status" value="1"/>
</dbReference>
<feature type="region of interest" description="Disordered" evidence="1">
    <location>
        <begin position="1"/>
        <end position="39"/>
    </location>
</feature>
<dbReference type="PANTHER" id="PTHR13318">
    <property type="entry name" value="PARTNER OF PAIRED, ISOFORM B-RELATED"/>
    <property type="match status" value="1"/>
</dbReference>
<dbReference type="Gene3D" id="3.80.10.10">
    <property type="entry name" value="Ribonuclease Inhibitor"/>
    <property type="match status" value="1"/>
</dbReference>
<dbReference type="GO" id="GO:0031146">
    <property type="term" value="P:SCF-dependent proteasomal ubiquitin-dependent protein catabolic process"/>
    <property type="evidence" value="ECO:0007669"/>
    <property type="project" value="TreeGrafter"/>
</dbReference>
<dbReference type="AlphaFoldDB" id="A0A9Q0KAT9"/>
<dbReference type="CDD" id="cd22159">
    <property type="entry name" value="F-box_AtTIR1-like"/>
    <property type="match status" value="1"/>
</dbReference>